<name>A0A2D3LMG6_PREIN</name>
<proteinExistence type="predicted"/>
<sequence>MDCNLENIKIFKMRFVRFRIVLELPNSEELQDSDFLLLNDGNIIHSSNKKYASVDEVEVINTEGELIGRYFRSDVEINDPNTAVVWSRLN</sequence>
<reference evidence="1 2" key="1">
    <citation type="submission" date="2017-11" db="EMBL/GenBank/DDBJ databases">
        <title>Genome sequencing of Prevotella intermedia KCOM 1949.</title>
        <authorList>
            <person name="Kook J.-K."/>
            <person name="Park S.-N."/>
            <person name="Lim Y.K."/>
        </authorList>
    </citation>
    <scope>NUCLEOTIDE SEQUENCE [LARGE SCALE GENOMIC DNA]</scope>
    <source>
        <strain evidence="1 2">KCOM 1949</strain>
    </source>
</reference>
<dbReference type="EMBL" id="CP024728">
    <property type="protein sequence ID" value="ATV31795.1"/>
    <property type="molecule type" value="Genomic_DNA"/>
</dbReference>
<gene>
    <name evidence="1" type="ORF">CTM46_09705</name>
</gene>
<evidence type="ECO:0000313" key="2">
    <source>
        <dbReference type="Proteomes" id="UP000230742"/>
    </source>
</evidence>
<dbReference type="AlphaFoldDB" id="A0A2D3LMG6"/>
<protein>
    <submittedName>
        <fullName evidence="1">Uncharacterized protein</fullName>
    </submittedName>
</protein>
<dbReference type="RefSeq" id="WP_100014705.1">
    <property type="nucleotide sequence ID" value="NZ_CP024728.1"/>
</dbReference>
<accession>A0A2D3LMG6</accession>
<evidence type="ECO:0000313" key="1">
    <source>
        <dbReference type="EMBL" id="ATV31795.1"/>
    </source>
</evidence>
<dbReference type="Proteomes" id="UP000230742">
    <property type="component" value="Chromosome 2"/>
</dbReference>
<organism evidence="1 2">
    <name type="scientific">Prevotella intermedia</name>
    <dbReference type="NCBI Taxonomy" id="28131"/>
    <lineage>
        <taxon>Bacteria</taxon>
        <taxon>Pseudomonadati</taxon>
        <taxon>Bacteroidota</taxon>
        <taxon>Bacteroidia</taxon>
        <taxon>Bacteroidales</taxon>
        <taxon>Prevotellaceae</taxon>
        <taxon>Prevotella</taxon>
    </lineage>
</organism>